<keyword evidence="3" id="KW-0597">Phosphoprotein</keyword>
<dbReference type="InterPro" id="IPR006162">
    <property type="entry name" value="Ppantetheine_attach_site"/>
</dbReference>
<dbReference type="InterPro" id="IPR023213">
    <property type="entry name" value="CAT-like_dom_sf"/>
</dbReference>
<organism evidence="5 6">
    <name type="scientific">Nocardia vermiculata</name>
    <dbReference type="NCBI Taxonomy" id="257274"/>
    <lineage>
        <taxon>Bacteria</taxon>
        <taxon>Bacillati</taxon>
        <taxon>Actinomycetota</taxon>
        <taxon>Actinomycetes</taxon>
        <taxon>Mycobacteriales</taxon>
        <taxon>Nocardiaceae</taxon>
        <taxon>Nocardia</taxon>
    </lineage>
</organism>
<dbReference type="SUPFAM" id="SSF52777">
    <property type="entry name" value="CoA-dependent acyltransferases"/>
    <property type="match status" value="2"/>
</dbReference>
<dbReference type="InterPro" id="IPR020806">
    <property type="entry name" value="PKS_PP-bd"/>
</dbReference>
<dbReference type="EMBL" id="JAAXOP010000011">
    <property type="protein sequence ID" value="NKY52440.1"/>
    <property type="molecule type" value="Genomic_DNA"/>
</dbReference>
<sequence>MSESPASKPASGGRGIPLSPAQQAALLPERLRGRQSVNLSLALEITGALDAAAVERAAAALVERHEILRTVYPDDRRIPYQRVVEAPDTALAVIDLADAGGLSAVLAADAAHRFDLVAELPIRLRLYRLPERAVLSIVVHPIAADDRSVELIAAELLGSAPAAARVAQYRSYAMAQVKSLVGNAADDTELTYWTDHLAGLPERADLADPAPADAAAARPTLRLSAGALEAAGGDAEAVVSAALAAVLVEAGLGHDVPIGIVDAARATLGDTGLGAYANYLVLRVDTESAATARERIAAVAGRAAQAREHAATRIERLTHQLRGAAAVADGVPFQALVHVRTAGSVEDAGLPARELARGLARPHGADLVADVLTGADGATVTLDFPAVAGAQLDALGSALEQLLAAWLGAPDAASAAVAEVPQLFDRTAALYAGVTGLGGEPETEAERLIADTIREVLELDEDDPVGRSDTFFSLGGDSIAALRLVTQLGEHGYALDVQKVFEFPAVREMAEQLAEADAAPEQTEASAPVAPMAASGLDPAALQALGRKFAAR</sequence>
<dbReference type="PANTHER" id="PTHR45527">
    <property type="entry name" value="NONRIBOSOMAL PEPTIDE SYNTHETASE"/>
    <property type="match status" value="1"/>
</dbReference>
<keyword evidence="6" id="KW-1185">Reference proteome</keyword>
<gene>
    <name evidence="5" type="ORF">HGA08_19725</name>
</gene>
<dbReference type="InterPro" id="IPR036736">
    <property type="entry name" value="ACP-like_sf"/>
</dbReference>
<dbReference type="RefSeq" id="WP_067872660.1">
    <property type="nucleotide sequence ID" value="NZ_JAAXOP010000011.1"/>
</dbReference>
<feature type="domain" description="Carrier" evidence="4">
    <location>
        <begin position="443"/>
        <end position="517"/>
    </location>
</feature>
<accession>A0A846Y3B2</accession>
<dbReference type="InterPro" id="IPR001242">
    <property type="entry name" value="Condensation_dom"/>
</dbReference>
<reference evidence="5 6" key="1">
    <citation type="submission" date="2020-04" db="EMBL/GenBank/DDBJ databases">
        <title>MicrobeNet Type strains.</title>
        <authorList>
            <person name="Nicholson A.C."/>
        </authorList>
    </citation>
    <scope>NUCLEOTIDE SEQUENCE [LARGE SCALE GENOMIC DNA]</scope>
    <source>
        <strain evidence="5 6">JCM 12354</strain>
    </source>
</reference>
<dbReference type="PANTHER" id="PTHR45527:SF1">
    <property type="entry name" value="FATTY ACID SYNTHASE"/>
    <property type="match status" value="1"/>
</dbReference>
<dbReference type="Pfam" id="PF00668">
    <property type="entry name" value="Condensation"/>
    <property type="match status" value="1"/>
</dbReference>
<dbReference type="GO" id="GO:0043041">
    <property type="term" value="P:amino acid activation for nonribosomal peptide biosynthetic process"/>
    <property type="evidence" value="ECO:0007669"/>
    <property type="project" value="TreeGrafter"/>
</dbReference>
<protein>
    <submittedName>
        <fullName evidence="5">Thioester reductase</fullName>
    </submittedName>
</protein>
<dbReference type="PROSITE" id="PS50075">
    <property type="entry name" value="CARRIER"/>
    <property type="match status" value="1"/>
</dbReference>
<dbReference type="Gene3D" id="1.10.1200.10">
    <property type="entry name" value="ACP-like"/>
    <property type="match status" value="1"/>
</dbReference>
<evidence type="ECO:0000256" key="3">
    <source>
        <dbReference type="ARBA" id="ARBA00022553"/>
    </source>
</evidence>
<dbReference type="SMART" id="SM00823">
    <property type="entry name" value="PKS_PP"/>
    <property type="match status" value="1"/>
</dbReference>
<dbReference type="GO" id="GO:0005737">
    <property type="term" value="C:cytoplasm"/>
    <property type="evidence" value="ECO:0007669"/>
    <property type="project" value="TreeGrafter"/>
</dbReference>
<name>A0A846Y3B2_9NOCA</name>
<evidence type="ECO:0000259" key="4">
    <source>
        <dbReference type="PROSITE" id="PS50075"/>
    </source>
</evidence>
<dbReference type="GO" id="GO:0003824">
    <property type="term" value="F:catalytic activity"/>
    <property type="evidence" value="ECO:0007669"/>
    <property type="project" value="InterPro"/>
</dbReference>
<comment type="cofactor">
    <cofactor evidence="1">
        <name>pantetheine 4'-phosphate</name>
        <dbReference type="ChEBI" id="CHEBI:47942"/>
    </cofactor>
</comment>
<dbReference type="Pfam" id="PF00550">
    <property type="entry name" value="PP-binding"/>
    <property type="match status" value="1"/>
</dbReference>
<comment type="caution">
    <text evidence="5">The sequence shown here is derived from an EMBL/GenBank/DDBJ whole genome shotgun (WGS) entry which is preliminary data.</text>
</comment>
<dbReference type="SUPFAM" id="SSF47336">
    <property type="entry name" value="ACP-like"/>
    <property type="match status" value="1"/>
</dbReference>
<dbReference type="GO" id="GO:0031177">
    <property type="term" value="F:phosphopantetheine binding"/>
    <property type="evidence" value="ECO:0007669"/>
    <property type="project" value="InterPro"/>
</dbReference>
<dbReference type="PROSITE" id="PS00012">
    <property type="entry name" value="PHOSPHOPANTETHEINE"/>
    <property type="match status" value="1"/>
</dbReference>
<dbReference type="Gene3D" id="3.30.559.10">
    <property type="entry name" value="Chloramphenicol acetyltransferase-like domain"/>
    <property type="match status" value="1"/>
</dbReference>
<dbReference type="Proteomes" id="UP000565711">
    <property type="component" value="Unassembled WGS sequence"/>
</dbReference>
<evidence type="ECO:0000313" key="5">
    <source>
        <dbReference type="EMBL" id="NKY52440.1"/>
    </source>
</evidence>
<dbReference type="AlphaFoldDB" id="A0A846Y3B2"/>
<evidence type="ECO:0000256" key="1">
    <source>
        <dbReference type="ARBA" id="ARBA00001957"/>
    </source>
</evidence>
<proteinExistence type="predicted"/>
<evidence type="ECO:0000256" key="2">
    <source>
        <dbReference type="ARBA" id="ARBA00022450"/>
    </source>
</evidence>
<keyword evidence="2" id="KW-0596">Phosphopantetheine</keyword>
<dbReference type="InterPro" id="IPR009081">
    <property type="entry name" value="PP-bd_ACP"/>
</dbReference>
<dbReference type="Gene3D" id="3.30.559.30">
    <property type="entry name" value="Nonribosomal peptide synthetase, condensation domain"/>
    <property type="match status" value="1"/>
</dbReference>
<dbReference type="GO" id="GO:0008610">
    <property type="term" value="P:lipid biosynthetic process"/>
    <property type="evidence" value="ECO:0007669"/>
    <property type="project" value="UniProtKB-ARBA"/>
</dbReference>
<dbReference type="GO" id="GO:0044550">
    <property type="term" value="P:secondary metabolite biosynthetic process"/>
    <property type="evidence" value="ECO:0007669"/>
    <property type="project" value="TreeGrafter"/>
</dbReference>
<evidence type="ECO:0000313" key="6">
    <source>
        <dbReference type="Proteomes" id="UP000565711"/>
    </source>
</evidence>